<dbReference type="OrthoDB" id="3221862at2759"/>
<dbReference type="AlphaFoldDB" id="A0A5C3MSS9"/>
<evidence type="ECO:0000313" key="3">
    <source>
        <dbReference type="Proteomes" id="UP000305948"/>
    </source>
</evidence>
<sequence>MQEQTELEPSFPPDSLPRSTVQQIMRNFSMDQECSNIEEAGCGVCGILYPVLSMSNLKDFQQYMHLLCIEDRVVSRIERTDASDLIRPFTGPILATDCDKICPDCVLSLNKSERPTQALANGLWLGNVPTSLQELTLAEKMLVARVRHNRCVVRVASGGLKMRANAIMFSNPTPKIYDVLPPPKQEMDEVLAFIFTGPTRPTEEEFRRTPMLVSHKRVTAALEWLKLNHSDYQDLTISYENIKEYKDNSIPVVMSYHQSNNPTGDSLGKGLDFDGNDHGTQAGSCPLVSIKALKAIAMKHLTNTGKVLAVGHADQPESIYNNPQLYPQMFPWLFPYGLGGLGNNNGYRPIPEKAHKKWLLMYYDKRFQLDQYFPIIAFNQEQIKASTTGGFLVAERNSFDDITQ</sequence>
<proteinExistence type="predicted"/>
<accession>A0A5C3MSS9</accession>
<reference evidence="2 3" key="1">
    <citation type="journal article" date="2019" name="Nat. Ecol. Evol.">
        <title>Megaphylogeny resolves global patterns of mushroom evolution.</title>
        <authorList>
            <person name="Varga T."/>
            <person name="Krizsan K."/>
            <person name="Foldi C."/>
            <person name="Dima B."/>
            <person name="Sanchez-Garcia M."/>
            <person name="Sanchez-Ramirez S."/>
            <person name="Szollosi G.J."/>
            <person name="Szarkandi J.G."/>
            <person name="Papp V."/>
            <person name="Albert L."/>
            <person name="Andreopoulos W."/>
            <person name="Angelini C."/>
            <person name="Antonin V."/>
            <person name="Barry K.W."/>
            <person name="Bougher N.L."/>
            <person name="Buchanan P."/>
            <person name="Buyck B."/>
            <person name="Bense V."/>
            <person name="Catcheside P."/>
            <person name="Chovatia M."/>
            <person name="Cooper J."/>
            <person name="Damon W."/>
            <person name="Desjardin D."/>
            <person name="Finy P."/>
            <person name="Geml J."/>
            <person name="Haridas S."/>
            <person name="Hughes K."/>
            <person name="Justo A."/>
            <person name="Karasinski D."/>
            <person name="Kautmanova I."/>
            <person name="Kiss B."/>
            <person name="Kocsube S."/>
            <person name="Kotiranta H."/>
            <person name="LaButti K.M."/>
            <person name="Lechner B.E."/>
            <person name="Liimatainen K."/>
            <person name="Lipzen A."/>
            <person name="Lukacs Z."/>
            <person name="Mihaltcheva S."/>
            <person name="Morgado L.N."/>
            <person name="Niskanen T."/>
            <person name="Noordeloos M.E."/>
            <person name="Ohm R.A."/>
            <person name="Ortiz-Santana B."/>
            <person name="Ovrebo C."/>
            <person name="Racz N."/>
            <person name="Riley R."/>
            <person name="Savchenko A."/>
            <person name="Shiryaev A."/>
            <person name="Soop K."/>
            <person name="Spirin V."/>
            <person name="Szebenyi C."/>
            <person name="Tomsovsky M."/>
            <person name="Tulloss R.E."/>
            <person name="Uehling J."/>
            <person name="Grigoriev I.V."/>
            <person name="Vagvolgyi C."/>
            <person name="Papp T."/>
            <person name="Martin F.M."/>
            <person name="Miettinen O."/>
            <person name="Hibbett D.S."/>
            <person name="Nagy L.G."/>
        </authorList>
    </citation>
    <scope>NUCLEOTIDE SEQUENCE [LARGE SCALE GENOMIC DNA]</scope>
    <source>
        <strain evidence="2 3">OMC1185</strain>
    </source>
</reference>
<feature type="domain" description="DUF6570" evidence="1">
    <location>
        <begin position="112"/>
        <end position="242"/>
    </location>
</feature>
<protein>
    <recommendedName>
        <fullName evidence="1">DUF6570 domain-containing protein</fullName>
    </recommendedName>
</protein>
<name>A0A5C3MSS9_9AGAM</name>
<dbReference type="Proteomes" id="UP000305948">
    <property type="component" value="Unassembled WGS sequence"/>
</dbReference>
<gene>
    <name evidence="2" type="ORF">OE88DRAFT_1634585</name>
</gene>
<dbReference type="InterPro" id="IPR046700">
    <property type="entry name" value="DUF6570"/>
</dbReference>
<evidence type="ECO:0000259" key="1">
    <source>
        <dbReference type="Pfam" id="PF20209"/>
    </source>
</evidence>
<evidence type="ECO:0000313" key="2">
    <source>
        <dbReference type="EMBL" id="TFK48424.1"/>
    </source>
</evidence>
<organism evidence="2 3">
    <name type="scientific">Heliocybe sulcata</name>
    <dbReference type="NCBI Taxonomy" id="5364"/>
    <lineage>
        <taxon>Eukaryota</taxon>
        <taxon>Fungi</taxon>
        <taxon>Dikarya</taxon>
        <taxon>Basidiomycota</taxon>
        <taxon>Agaricomycotina</taxon>
        <taxon>Agaricomycetes</taxon>
        <taxon>Gloeophyllales</taxon>
        <taxon>Gloeophyllaceae</taxon>
        <taxon>Heliocybe</taxon>
    </lineage>
</organism>
<dbReference type="EMBL" id="ML213519">
    <property type="protein sequence ID" value="TFK48424.1"/>
    <property type="molecule type" value="Genomic_DNA"/>
</dbReference>
<keyword evidence="3" id="KW-1185">Reference proteome</keyword>
<dbReference type="STRING" id="5364.A0A5C3MSS9"/>
<dbReference type="Pfam" id="PF20209">
    <property type="entry name" value="DUF6570"/>
    <property type="match status" value="1"/>
</dbReference>